<dbReference type="PROSITE" id="PS01183">
    <property type="entry name" value="UBIE_1"/>
    <property type="match status" value="1"/>
</dbReference>
<dbReference type="EMBL" id="DF237106">
    <property type="protein sequence ID" value="GAQ83677.1"/>
    <property type="molecule type" value="Genomic_DNA"/>
</dbReference>
<keyword evidence="1 4" id="KW-0489">Methyltransferase</keyword>
<keyword evidence="4" id="KW-0934">Plastid</keyword>
<keyword evidence="3 4" id="KW-0949">S-adenosyl-L-methionine</keyword>
<accession>A0A0U9HJX3</accession>
<gene>
    <name evidence="4" type="primary">MENG</name>
    <name evidence="6" type="ORF">KFL_001570160</name>
</gene>
<evidence type="ECO:0000313" key="6">
    <source>
        <dbReference type="EMBL" id="GAQ83677.1"/>
    </source>
</evidence>
<organism evidence="6 7">
    <name type="scientific">Klebsormidium nitens</name>
    <name type="common">Green alga</name>
    <name type="synonym">Ulothrix nitens</name>
    <dbReference type="NCBI Taxonomy" id="105231"/>
    <lineage>
        <taxon>Eukaryota</taxon>
        <taxon>Viridiplantae</taxon>
        <taxon>Streptophyta</taxon>
        <taxon>Klebsormidiophyceae</taxon>
        <taxon>Klebsormidiales</taxon>
        <taxon>Klebsormidiaceae</taxon>
        <taxon>Klebsormidium</taxon>
    </lineage>
</organism>
<dbReference type="PANTHER" id="PTHR43591">
    <property type="entry name" value="METHYLTRANSFERASE"/>
    <property type="match status" value="1"/>
</dbReference>
<dbReference type="InterPro" id="IPR032904">
    <property type="entry name" value="MenG"/>
</dbReference>
<evidence type="ECO:0000256" key="1">
    <source>
        <dbReference type="ARBA" id="ARBA00022603"/>
    </source>
</evidence>
<dbReference type="GO" id="GO:0042372">
    <property type="term" value="P:phylloquinone biosynthetic process"/>
    <property type="evidence" value="ECO:0007669"/>
    <property type="project" value="UniProtKB-UniRule"/>
</dbReference>
<dbReference type="InterPro" id="IPR023576">
    <property type="entry name" value="UbiE/COQ5_MeTrFase_CS"/>
</dbReference>
<dbReference type="AlphaFoldDB" id="A0A0U9HJX3"/>
<comment type="catalytic activity">
    <reaction evidence="4">
        <text>demethylphylloquinol + S-adenosyl-L-methionine = phylloquinol + S-adenosyl-L-homocysteine + H(+)</text>
        <dbReference type="Rhea" id="RHEA:40551"/>
        <dbReference type="ChEBI" id="CHEBI:15378"/>
        <dbReference type="ChEBI" id="CHEBI:28433"/>
        <dbReference type="ChEBI" id="CHEBI:57856"/>
        <dbReference type="ChEBI" id="CHEBI:59789"/>
        <dbReference type="ChEBI" id="CHEBI:87844"/>
        <dbReference type="EC" id="2.1.1.329"/>
    </reaction>
</comment>
<proteinExistence type="inferred from homology"/>
<evidence type="ECO:0000256" key="4">
    <source>
        <dbReference type="HAMAP-Rule" id="MF_03192"/>
    </source>
</evidence>
<sequence length="353" mass="38996">MAGTSVCFRLTSSAQLHASCQRAGYNEVVGKELPTRVVNVGRRRRVLRIGALEMEQRHRPLSETRKTTRRHLLPPVSASYRDDVSGDASSAAPLTAVDEEERRGSNGRAAYSGVSVESSEEAESQKRQKLFNQIAPMYDQLNDWLSLGQHRIWKRMAVKWSRAAKGDNVLDICCGSGDVAFLLAETVGPEGQVTGLDFSSEQLGVAAARQDASYTASKLRMKWIEGDALSLPFDSNAFDAATMGYGLRNVTDIPRSLREIHRVLKPGASVAILDFNNASGTVIGELQGWLLDNVVVPVARQFQVEEQYEYLRPSIERFPRGREQIRMAKVAGFKKATHYEIANGLMGVLVAQK</sequence>
<comment type="subcellular location">
    <subcellularLocation>
        <location evidence="4">Plastid</location>
        <location evidence="4">Chloroplast</location>
    </subcellularLocation>
</comment>
<keyword evidence="7" id="KW-1185">Reference proteome</keyword>
<dbReference type="SUPFAM" id="SSF53335">
    <property type="entry name" value="S-adenosyl-L-methionine-dependent methyltransferases"/>
    <property type="match status" value="1"/>
</dbReference>
<dbReference type="GO" id="GO:0032259">
    <property type="term" value="P:methylation"/>
    <property type="evidence" value="ECO:0007669"/>
    <property type="project" value="UniProtKB-KW"/>
</dbReference>
<dbReference type="OMA" id="RYYWDTI"/>
<evidence type="ECO:0000256" key="3">
    <source>
        <dbReference type="ARBA" id="ARBA00022691"/>
    </source>
</evidence>
<dbReference type="Gene3D" id="3.40.50.150">
    <property type="entry name" value="Vaccinia Virus protein VP39"/>
    <property type="match status" value="1"/>
</dbReference>
<dbReference type="GO" id="GO:0052624">
    <property type="term" value="F:2-phytyl-1,4-naphthoquinone methyltransferase activity"/>
    <property type="evidence" value="ECO:0007669"/>
    <property type="project" value="UniProtKB-UniRule"/>
</dbReference>
<dbReference type="InterPro" id="IPR004033">
    <property type="entry name" value="UbiE/COQ5_MeTrFase"/>
</dbReference>
<evidence type="ECO:0000313" key="7">
    <source>
        <dbReference type="Proteomes" id="UP000054558"/>
    </source>
</evidence>
<dbReference type="NCBIfam" id="NF001244">
    <property type="entry name" value="PRK00216.1-5"/>
    <property type="match status" value="1"/>
</dbReference>
<dbReference type="Proteomes" id="UP000054558">
    <property type="component" value="Unassembled WGS sequence"/>
</dbReference>
<dbReference type="PROSITE" id="PS51608">
    <property type="entry name" value="SAM_MT_UBIE"/>
    <property type="match status" value="1"/>
</dbReference>
<dbReference type="GO" id="GO:0009507">
    <property type="term" value="C:chloroplast"/>
    <property type="evidence" value="ECO:0007669"/>
    <property type="project" value="UniProtKB-SubCell"/>
</dbReference>
<reference evidence="6 7" key="1">
    <citation type="journal article" date="2014" name="Nat. Commun.">
        <title>Klebsormidium flaccidum genome reveals primary factors for plant terrestrial adaptation.</title>
        <authorList>
            <person name="Hori K."/>
            <person name="Maruyama F."/>
            <person name="Fujisawa T."/>
            <person name="Togashi T."/>
            <person name="Yamamoto N."/>
            <person name="Seo M."/>
            <person name="Sato S."/>
            <person name="Yamada T."/>
            <person name="Mori H."/>
            <person name="Tajima N."/>
            <person name="Moriyama T."/>
            <person name="Ikeuchi M."/>
            <person name="Watanabe M."/>
            <person name="Wada H."/>
            <person name="Kobayashi K."/>
            <person name="Saito M."/>
            <person name="Masuda T."/>
            <person name="Sasaki-Sekimoto Y."/>
            <person name="Mashiguchi K."/>
            <person name="Awai K."/>
            <person name="Shimojima M."/>
            <person name="Masuda S."/>
            <person name="Iwai M."/>
            <person name="Nobusawa T."/>
            <person name="Narise T."/>
            <person name="Kondo S."/>
            <person name="Saito H."/>
            <person name="Sato R."/>
            <person name="Murakawa M."/>
            <person name="Ihara Y."/>
            <person name="Oshima-Yamada Y."/>
            <person name="Ohtaka K."/>
            <person name="Satoh M."/>
            <person name="Sonobe K."/>
            <person name="Ishii M."/>
            <person name="Ohtani R."/>
            <person name="Kanamori-Sato M."/>
            <person name="Honoki R."/>
            <person name="Miyazaki D."/>
            <person name="Mochizuki H."/>
            <person name="Umetsu J."/>
            <person name="Higashi K."/>
            <person name="Shibata D."/>
            <person name="Kamiya Y."/>
            <person name="Sato N."/>
            <person name="Nakamura Y."/>
            <person name="Tabata S."/>
            <person name="Ida S."/>
            <person name="Kurokawa K."/>
            <person name="Ohta H."/>
        </authorList>
    </citation>
    <scope>NUCLEOTIDE SEQUENCE [LARGE SCALE GENOMIC DNA]</scope>
    <source>
        <strain evidence="6 7">NIES-2285</strain>
    </source>
</reference>
<evidence type="ECO:0000256" key="2">
    <source>
        <dbReference type="ARBA" id="ARBA00022679"/>
    </source>
</evidence>
<protein>
    <recommendedName>
        <fullName evidence="4">2-phytyl-1,4-beta-naphthoquinone methyltransferase, chloroplastic</fullName>
        <ecNumber evidence="4">2.1.1.329</ecNumber>
    </recommendedName>
    <alternativeName>
        <fullName evidence="4">Demethylphylloquinone methyltransferase</fullName>
    </alternativeName>
    <alternativeName>
        <fullName evidence="4">Menaquinone biosynthesis methyltransferase ubiE-like protein</fullName>
    </alternativeName>
</protein>
<dbReference type="PANTHER" id="PTHR43591:SF24">
    <property type="entry name" value="2-METHOXY-6-POLYPRENYL-1,4-BENZOQUINOL METHYLASE, MITOCHONDRIAL"/>
    <property type="match status" value="1"/>
</dbReference>
<comment type="function">
    <text evidence="4">Involved in the biosynthesis of phylloquinone (vitamin K1). Methyltransferase required for the conversion of 2-phytyl-1,4-beta-naphthoquinol to phylloquinol.</text>
</comment>
<keyword evidence="4" id="KW-0150">Chloroplast</keyword>
<dbReference type="NCBIfam" id="TIGR01934">
    <property type="entry name" value="MenG_MenH_UbiE"/>
    <property type="match status" value="1"/>
</dbReference>
<dbReference type="HAMAP" id="MF_01813">
    <property type="entry name" value="MenG_UbiE_methyltr"/>
    <property type="match status" value="1"/>
</dbReference>
<dbReference type="CDD" id="cd02440">
    <property type="entry name" value="AdoMet_MTases"/>
    <property type="match status" value="1"/>
</dbReference>
<dbReference type="Pfam" id="PF01209">
    <property type="entry name" value="Ubie_methyltran"/>
    <property type="match status" value="1"/>
</dbReference>
<dbReference type="STRING" id="105231.A0A0U9HJX3"/>
<keyword evidence="2 4" id="KW-0808">Transferase</keyword>
<feature type="region of interest" description="Disordered" evidence="5">
    <location>
        <begin position="58"/>
        <end position="123"/>
    </location>
</feature>
<evidence type="ECO:0000256" key="5">
    <source>
        <dbReference type="SAM" id="MobiDB-lite"/>
    </source>
</evidence>
<dbReference type="HAMAP" id="MF_01982">
    <property type="entry name" value="MenG_phylloquinone_subfam"/>
    <property type="match status" value="1"/>
</dbReference>
<comment type="similarity">
    <text evidence="4">Belongs to the class I-like SAM-binding methyltransferase superfamily. MenG/UbiE family.</text>
</comment>
<dbReference type="GO" id="GO:0008168">
    <property type="term" value="F:methyltransferase activity"/>
    <property type="evidence" value="ECO:0000318"/>
    <property type="project" value="GO_Central"/>
</dbReference>
<dbReference type="OrthoDB" id="6329284at2759"/>
<name>A0A0U9HJX3_KLENI</name>
<dbReference type="InterPro" id="IPR029063">
    <property type="entry name" value="SAM-dependent_MTases_sf"/>
</dbReference>
<dbReference type="EC" id="2.1.1.329" evidence="4"/>
<keyword evidence="6" id="KW-0830">Ubiquinone</keyword>